<dbReference type="Gene3D" id="3.40.50.12660">
    <property type="match status" value="1"/>
</dbReference>
<reference evidence="2" key="1">
    <citation type="journal article" date="2014" name="Front. Microbiol.">
        <title>High frequency of phylogenetically diverse reductive dehalogenase-homologous genes in deep subseafloor sedimentary metagenomes.</title>
        <authorList>
            <person name="Kawai M."/>
            <person name="Futagami T."/>
            <person name="Toyoda A."/>
            <person name="Takaki Y."/>
            <person name="Nishi S."/>
            <person name="Hori S."/>
            <person name="Arai W."/>
            <person name="Tsubouchi T."/>
            <person name="Morono Y."/>
            <person name="Uchiyama I."/>
            <person name="Ito T."/>
            <person name="Fujiyama A."/>
            <person name="Inagaki F."/>
            <person name="Takami H."/>
        </authorList>
    </citation>
    <scope>NUCLEOTIDE SEQUENCE</scope>
    <source>
        <strain evidence="2">Expedition CK06-06</strain>
    </source>
</reference>
<dbReference type="AlphaFoldDB" id="X0WJ74"/>
<evidence type="ECO:0000313" key="2">
    <source>
        <dbReference type="EMBL" id="GAG30720.1"/>
    </source>
</evidence>
<comment type="caution">
    <text evidence="2">The sequence shown here is derived from an EMBL/GenBank/DDBJ whole genome shotgun (WGS) entry which is preliminary data.</text>
</comment>
<protein>
    <submittedName>
        <fullName evidence="2">Uncharacterized protein</fullName>
    </submittedName>
</protein>
<accession>X0WJ74</accession>
<sequence>MSIQRVVALRGVIRDVDMSQGGSLAVAPDEGDDSRPLRFPFAPQCQVTINRRSERKGQLLEPADLRPRDRVTIDHDTQVVRVDAYRVLHHTGVVRNVHDGKTLKVTLDGRSRPITCLIGPQCRLTLFGEPVELTDLRTGDSLKITHDSLDLDDPESNPAPTEVAAERPPDPNRWAILVGIQDYADTSLTRLAHPIDDATLLRDTLIKRYRVPRSQALLLTDETLGRL</sequence>
<evidence type="ECO:0000256" key="1">
    <source>
        <dbReference type="SAM" id="MobiDB-lite"/>
    </source>
</evidence>
<name>X0WJ74_9ZZZZ</name>
<dbReference type="EMBL" id="BARS01045259">
    <property type="protein sequence ID" value="GAG30720.1"/>
    <property type="molecule type" value="Genomic_DNA"/>
</dbReference>
<organism evidence="2">
    <name type="scientific">marine sediment metagenome</name>
    <dbReference type="NCBI Taxonomy" id="412755"/>
    <lineage>
        <taxon>unclassified sequences</taxon>
        <taxon>metagenomes</taxon>
        <taxon>ecological metagenomes</taxon>
    </lineage>
</organism>
<gene>
    <name evidence="2" type="ORF">S01H1_68253</name>
</gene>
<feature type="non-terminal residue" evidence="2">
    <location>
        <position position="227"/>
    </location>
</feature>
<feature type="region of interest" description="Disordered" evidence="1">
    <location>
        <begin position="145"/>
        <end position="169"/>
    </location>
</feature>
<proteinExistence type="predicted"/>